<evidence type="ECO:0000313" key="4">
    <source>
        <dbReference type="EMBL" id="REF00660.1"/>
    </source>
</evidence>
<proteinExistence type="inferred from homology"/>
<comment type="similarity">
    <text evidence="1">Belongs to the ATP-dependent DNA ligase family.</text>
</comment>
<comment type="caution">
    <text evidence="4">The sequence shown here is derived from an EMBL/GenBank/DDBJ whole genome shotgun (WGS) entry which is preliminary data.</text>
</comment>
<dbReference type="InterPro" id="IPR012310">
    <property type="entry name" value="DNA_ligase_ATP-dep_cent"/>
</dbReference>
<dbReference type="PANTHER" id="PTHR45674">
    <property type="entry name" value="DNA LIGASE 1/3 FAMILY MEMBER"/>
    <property type="match status" value="1"/>
</dbReference>
<evidence type="ECO:0000256" key="2">
    <source>
        <dbReference type="ARBA" id="ARBA00022598"/>
    </source>
</evidence>
<protein>
    <submittedName>
        <fullName evidence="4">ATP dependent DNA ligase-like protein</fullName>
    </submittedName>
</protein>
<dbReference type="Gene3D" id="3.30.470.30">
    <property type="entry name" value="DNA ligase/mRNA capping enzyme"/>
    <property type="match status" value="1"/>
</dbReference>
<sequence>MSSCRGGCRYEPKWDGFRAMALVDAYRGVHLASRRLARFNDAFPEIALAVHDQLPPETVVDGEIVRWDPDGRLDFAALQRRHVAGRRRAKLGRTEPCHLVVFDVLESRGVDLRDRPLRERRRVLEDLLGAAAPTALVVASPHTDDPAEARVWFDALLALGIEGLVVKGADDPYRPGLRTSWKKVKHRATTEAIIGGITGALADPETLILGRYTGSGRLRVVARSTPLPRTWPARVSVASSSSPLAAT</sequence>
<dbReference type="GO" id="GO:0003910">
    <property type="term" value="F:DNA ligase (ATP) activity"/>
    <property type="evidence" value="ECO:0007669"/>
    <property type="project" value="InterPro"/>
</dbReference>
<dbReference type="EMBL" id="QTTT01000001">
    <property type="protein sequence ID" value="REF00660.1"/>
    <property type="molecule type" value="Genomic_DNA"/>
</dbReference>
<dbReference type="PROSITE" id="PS50160">
    <property type="entry name" value="DNA_LIGASE_A3"/>
    <property type="match status" value="1"/>
</dbReference>
<name>A0A3D9SXH9_9ACTN</name>
<dbReference type="GO" id="GO:0006281">
    <property type="term" value="P:DNA repair"/>
    <property type="evidence" value="ECO:0007669"/>
    <property type="project" value="InterPro"/>
</dbReference>
<reference evidence="4 5" key="1">
    <citation type="submission" date="2018-08" db="EMBL/GenBank/DDBJ databases">
        <title>Sequencing the genomes of 1000 actinobacteria strains.</title>
        <authorList>
            <person name="Klenk H.-P."/>
        </authorList>
    </citation>
    <scope>NUCLEOTIDE SEQUENCE [LARGE SCALE GENOMIC DNA]</scope>
    <source>
        <strain evidence="4 5">DSM 43927</strain>
    </source>
</reference>
<dbReference type="AlphaFoldDB" id="A0A3D9SXH9"/>
<dbReference type="SUPFAM" id="SSF56091">
    <property type="entry name" value="DNA ligase/mRNA capping enzyme, catalytic domain"/>
    <property type="match status" value="1"/>
</dbReference>
<dbReference type="PANTHER" id="PTHR45674:SF4">
    <property type="entry name" value="DNA LIGASE 1"/>
    <property type="match status" value="1"/>
</dbReference>
<dbReference type="RefSeq" id="WP_281275927.1">
    <property type="nucleotide sequence ID" value="NZ_QTTT01000001.1"/>
</dbReference>
<keyword evidence="2 4" id="KW-0436">Ligase</keyword>
<dbReference type="GO" id="GO:0006310">
    <property type="term" value="P:DNA recombination"/>
    <property type="evidence" value="ECO:0007669"/>
    <property type="project" value="InterPro"/>
</dbReference>
<dbReference type="Proteomes" id="UP000256661">
    <property type="component" value="Unassembled WGS sequence"/>
</dbReference>
<organism evidence="4 5">
    <name type="scientific">Thermomonospora umbrina</name>
    <dbReference type="NCBI Taxonomy" id="111806"/>
    <lineage>
        <taxon>Bacteria</taxon>
        <taxon>Bacillati</taxon>
        <taxon>Actinomycetota</taxon>
        <taxon>Actinomycetes</taxon>
        <taxon>Streptosporangiales</taxon>
        <taxon>Thermomonosporaceae</taxon>
        <taxon>Thermomonospora</taxon>
    </lineage>
</organism>
<dbReference type="GO" id="GO:0005524">
    <property type="term" value="F:ATP binding"/>
    <property type="evidence" value="ECO:0007669"/>
    <property type="project" value="InterPro"/>
</dbReference>
<dbReference type="Pfam" id="PF01068">
    <property type="entry name" value="DNA_ligase_A_M"/>
    <property type="match status" value="1"/>
</dbReference>
<feature type="domain" description="ATP-dependent DNA ligase family profile" evidence="3">
    <location>
        <begin position="99"/>
        <end position="217"/>
    </location>
</feature>
<gene>
    <name evidence="4" type="ORF">DFJ69_6216</name>
</gene>
<keyword evidence="5" id="KW-1185">Reference proteome</keyword>
<accession>A0A3D9SXH9</accession>
<dbReference type="InterPro" id="IPR050191">
    <property type="entry name" value="ATP-dep_DNA_ligase"/>
</dbReference>
<evidence type="ECO:0000256" key="1">
    <source>
        <dbReference type="ARBA" id="ARBA00007572"/>
    </source>
</evidence>
<evidence type="ECO:0000313" key="5">
    <source>
        <dbReference type="Proteomes" id="UP000256661"/>
    </source>
</evidence>
<evidence type="ECO:0000259" key="3">
    <source>
        <dbReference type="PROSITE" id="PS50160"/>
    </source>
</evidence>